<accession>A0A840VEQ9</accession>
<proteinExistence type="predicted"/>
<evidence type="ECO:0000313" key="2">
    <source>
        <dbReference type="EMBL" id="MBB5353118.1"/>
    </source>
</evidence>
<sequence>MLRLLPCLLWVLLSLGSNAHTGTETEITVHLAPGRTLLVVRCAPELAWKLLGPEAPSGPLDSAVSSAQPQLENLASQLVELRIEEKTLLPDRIRVLLEPDRHLAFALTFLQSGAPTLLSLPYLANLHPREPAILEFFDHSTSRRPAKPFARIEVQNPDRLVEFTPTSAHALIP</sequence>
<dbReference type="EMBL" id="JACHFD010000020">
    <property type="protein sequence ID" value="MBB5353118.1"/>
    <property type="molecule type" value="Genomic_DNA"/>
</dbReference>
<comment type="caution">
    <text evidence="2">The sequence shown here is derived from an EMBL/GenBank/DDBJ whole genome shotgun (WGS) entry which is preliminary data.</text>
</comment>
<dbReference type="Proteomes" id="UP000557717">
    <property type="component" value="Unassembled WGS sequence"/>
</dbReference>
<keyword evidence="3" id="KW-1185">Reference proteome</keyword>
<feature type="chain" id="PRO_5032972986" evidence="1">
    <location>
        <begin position="20"/>
        <end position="173"/>
    </location>
</feature>
<protein>
    <submittedName>
        <fullName evidence="2">Uncharacterized protein</fullName>
    </submittedName>
</protein>
<keyword evidence="1" id="KW-0732">Signal</keyword>
<gene>
    <name evidence="2" type="ORF">HNR46_003371</name>
</gene>
<name>A0A840VEQ9_9BACT</name>
<evidence type="ECO:0000256" key="1">
    <source>
        <dbReference type="SAM" id="SignalP"/>
    </source>
</evidence>
<reference evidence="2 3" key="1">
    <citation type="submission" date="2020-08" db="EMBL/GenBank/DDBJ databases">
        <title>Genomic Encyclopedia of Type Strains, Phase IV (KMG-IV): sequencing the most valuable type-strain genomes for metagenomic binning, comparative biology and taxonomic classification.</title>
        <authorList>
            <person name="Goeker M."/>
        </authorList>
    </citation>
    <scope>NUCLEOTIDE SEQUENCE [LARGE SCALE GENOMIC DNA]</scope>
    <source>
        <strain evidence="2 3">YC6886</strain>
    </source>
</reference>
<dbReference type="RefSeq" id="WP_184020704.1">
    <property type="nucleotide sequence ID" value="NZ_JACHFD010000020.1"/>
</dbReference>
<dbReference type="AlphaFoldDB" id="A0A840VEQ9"/>
<organism evidence="2 3">
    <name type="scientific">Haloferula luteola</name>
    <dbReference type="NCBI Taxonomy" id="595692"/>
    <lineage>
        <taxon>Bacteria</taxon>
        <taxon>Pseudomonadati</taxon>
        <taxon>Verrucomicrobiota</taxon>
        <taxon>Verrucomicrobiia</taxon>
        <taxon>Verrucomicrobiales</taxon>
        <taxon>Verrucomicrobiaceae</taxon>
        <taxon>Haloferula</taxon>
    </lineage>
</organism>
<evidence type="ECO:0000313" key="3">
    <source>
        <dbReference type="Proteomes" id="UP000557717"/>
    </source>
</evidence>
<feature type="signal peptide" evidence="1">
    <location>
        <begin position="1"/>
        <end position="19"/>
    </location>
</feature>